<keyword evidence="3" id="KW-0408">Iron</keyword>
<dbReference type="Gene3D" id="2.102.10.10">
    <property type="entry name" value="Rieske [2Fe-2S] iron-sulphur domain"/>
    <property type="match status" value="1"/>
</dbReference>
<gene>
    <name evidence="8" type="ORF">HKW67_20815</name>
</gene>
<name>A0A6M4IW12_9BACT</name>
<evidence type="ECO:0000256" key="2">
    <source>
        <dbReference type="ARBA" id="ARBA00022723"/>
    </source>
</evidence>
<evidence type="ECO:0000313" key="8">
    <source>
        <dbReference type="EMBL" id="QJR37787.1"/>
    </source>
</evidence>
<dbReference type="PANTHER" id="PTHR21496">
    <property type="entry name" value="FERREDOXIN-RELATED"/>
    <property type="match status" value="1"/>
</dbReference>
<dbReference type="SUPFAM" id="SSF50022">
    <property type="entry name" value="ISP domain"/>
    <property type="match status" value="1"/>
</dbReference>
<evidence type="ECO:0000256" key="5">
    <source>
        <dbReference type="ARBA" id="ARBA00034078"/>
    </source>
</evidence>
<dbReference type="GO" id="GO:0046872">
    <property type="term" value="F:metal ion binding"/>
    <property type="evidence" value="ECO:0007669"/>
    <property type="project" value="UniProtKB-KW"/>
</dbReference>
<accession>A0A6M4IW12</accession>
<dbReference type="PANTHER" id="PTHR21496:SF0">
    <property type="entry name" value="RIESKE DOMAIN-CONTAINING PROTEIN"/>
    <property type="match status" value="1"/>
</dbReference>
<protein>
    <submittedName>
        <fullName evidence="8">Non-heme iron oxygenase ferredoxin subunit</fullName>
    </submittedName>
</protein>
<dbReference type="InterPro" id="IPR036922">
    <property type="entry name" value="Rieske_2Fe-2S_sf"/>
</dbReference>
<dbReference type="CDD" id="cd03528">
    <property type="entry name" value="Rieske_RO_ferredoxin"/>
    <property type="match status" value="1"/>
</dbReference>
<dbReference type="EMBL" id="CP053085">
    <property type="protein sequence ID" value="QJR37787.1"/>
    <property type="molecule type" value="Genomic_DNA"/>
</dbReference>
<dbReference type="KEGG" id="ggr:HKW67_20815"/>
<comment type="cofactor">
    <cofactor evidence="5">
        <name>[2Fe-2S] cluster</name>
        <dbReference type="ChEBI" id="CHEBI:190135"/>
    </cofactor>
</comment>
<dbReference type="InterPro" id="IPR017941">
    <property type="entry name" value="Rieske_2Fe-2S"/>
</dbReference>
<proteinExistence type="inferred from homology"/>
<keyword evidence="4" id="KW-0411">Iron-sulfur</keyword>
<keyword evidence="1" id="KW-0001">2Fe-2S</keyword>
<keyword evidence="9" id="KW-1185">Reference proteome</keyword>
<dbReference type="AlphaFoldDB" id="A0A6M4IW12"/>
<evidence type="ECO:0000256" key="1">
    <source>
        <dbReference type="ARBA" id="ARBA00022714"/>
    </source>
</evidence>
<evidence type="ECO:0000313" key="9">
    <source>
        <dbReference type="Proteomes" id="UP000500938"/>
    </source>
</evidence>
<evidence type="ECO:0000259" key="7">
    <source>
        <dbReference type="PROSITE" id="PS51296"/>
    </source>
</evidence>
<evidence type="ECO:0000256" key="4">
    <source>
        <dbReference type="ARBA" id="ARBA00023014"/>
    </source>
</evidence>
<organism evidence="8 9">
    <name type="scientific">Gemmatimonas groenlandica</name>
    <dbReference type="NCBI Taxonomy" id="2732249"/>
    <lineage>
        <taxon>Bacteria</taxon>
        <taxon>Pseudomonadati</taxon>
        <taxon>Gemmatimonadota</taxon>
        <taxon>Gemmatimonadia</taxon>
        <taxon>Gemmatimonadales</taxon>
        <taxon>Gemmatimonadaceae</taxon>
        <taxon>Gemmatimonas</taxon>
    </lineage>
</organism>
<sequence>MSVPDGFVRAAALREIDAGLPLGVVMTDGRRVCLVRDGDTVHAVDDRCPHRDFAISGGDLVEPCVLECPWHGARFDVRTGAVLSGPSTDDLGTYPVQVADGDVFVGPRRT</sequence>
<dbReference type="RefSeq" id="WP_171227222.1">
    <property type="nucleotide sequence ID" value="NZ_CP053085.1"/>
</dbReference>
<dbReference type="Proteomes" id="UP000500938">
    <property type="component" value="Chromosome"/>
</dbReference>
<dbReference type="Pfam" id="PF00355">
    <property type="entry name" value="Rieske"/>
    <property type="match status" value="1"/>
</dbReference>
<keyword evidence="2" id="KW-0479">Metal-binding</keyword>
<evidence type="ECO:0000256" key="6">
    <source>
        <dbReference type="ARBA" id="ARBA00038001"/>
    </source>
</evidence>
<dbReference type="PROSITE" id="PS51296">
    <property type="entry name" value="RIESKE"/>
    <property type="match status" value="1"/>
</dbReference>
<reference evidence="8 9" key="1">
    <citation type="submission" date="2020-05" db="EMBL/GenBank/DDBJ databases">
        <title>Complete genome sequence of Gemmatimonas greenlandica TET16.</title>
        <authorList>
            <person name="Zeng Y."/>
        </authorList>
    </citation>
    <scope>NUCLEOTIDE SEQUENCE [LARGE SCALE GENOMIC DNA]</scope>
    <source>
        <strain evidence="8 9">TET16</strain>
    </source>
</reference>
<dbReference type="GO" id="GO:0051537">
    <property type="term" value="F:2 iron, 2 sulfur cluster binding"/>
    <property type="evidence" value="ECO:0007669"/>
    <property type="project" value="UniProtKB-KW"/>
</dbReference>
<evidence type="ECO:0000256" key="3">
    <source>
        <dbReference type="ARBA" id="ARBA00023004"/>
    </source>
</evidence>
<comment type="similarity">
    <text evidence="6">Belongs to the bacterial ring-hydroxylating dioxygenase ferredoxin component family.</text>
</comment>
<feature type="domain" description="Rieske" evidence="7">
    <location>
        <begin position="8"/>
        <end position="105"/>
    </location>
</feature>